<evidence type="ECO:0000313" key="9">
    <source>
        <dbReference type="EMBL" id="BAD80019.1"/>
    </source>
</evidence>
<feature type="binding site" evidence="8">
    <location>
        <position position="66"/>
    </location>
    <ligand>
        <name>Zn(2+)</name>
        <dbReference type="ChEBI" id="CHEBI:29105"/>
        <label>1</label>
    </ligand>
</feature>
<dbReference type="SUPFAM" id="SSF101821">
    <property type="entry name" value="Aminopeptidase/glucanase lid domain"/>
    <property type="match status" value="1"/>
</dbReference>
<accession>A0A0H3K7D9</accession>
<comment type="similarity">
    <text evidence="1 6">Belongs to the peptidase M42 family.</text>
</comment>
<dbReference type="PIRSF" id="PIRSF001123">
    <property type="entry name" value="PepA_GA"/>
    <property type="match status" value="1"/>
</dbReference>
<reference evidence="9 10" key="1">
    <citation type="journal article" date="2007" name="Photosyn. Res.">
        <title>Complete nucleotide sequence of the freshwater unicellular cyanobacterium Synechococcus elongatus PCC 6301 chromosome: gene content and organization.</title>
        <authorList>
            <person name="Sugita C."/>
            <person name="Ogata K."/>
            <person name="Shikata M."/>
            <person name="Jikuya H."/>
            <person name="Takano J."/>
            <person name="Furumichi M."/>
            <person name="Kanehisa M."/>
            <person name="Omata T."/>
            <person name="Sugiura M."/>
            <person name="Sugita M."/>
        </authorList>
    </citation>
    <scope>NUCLEOTIDE SEQUENCE [LARGE SCALE GENOMIC DNA]</scope>
    <source>
        <strain evidence="10">ATCC 27144 / PCC 6301 / SAUG 1402/1</strain>
    </source>
</reference>
<dbReference type="EMBL" id="AP008231">
    <property type="protein sequence ID" value="BAD80019.1"/>
    <property type="molecule type" value="Genomic_DNA"/>
</dbReference>
<dbReference type="Pfam" id="PF05343">
    <property type="entry name" value="Peptidase_M42"/>
    <property type="match status" value="1"/>
</dbReference>
<evidence type="ECO:0000313" key="10">
    <source>
        <dbReference type="Proteomes" id="UP000001175"/>
    </source>
</evidence>
<dbReference type="GO" id="GO:0004177">
    <property type="term" value="F:aminopeptidase activity"/>
    <property type="evidence" value="ECO:0007669"/>
    <property type="project" value="UniProtKB-UniRule"/>
</dbReference>
<dbReference type="eggNOG" id="COG1363">
    <property type="taxonomic scope" value="Bacteria"/>
</dbReference>
<protein>
    <submittedName>
        <fullName evidence="9">Glucanase</fullName>
    </submittedName>
</protein>
<dbReference type="Proteomes" id="UP000001175">
    <property type="component" value="Chromosome"/>
</dbReference>
<evidence type="ECO:0000256" key="8">
    <source>
        <dbReference type="PIRSR" id="PIRSR001123-2"/>
    </source>
</evidence>
<organism evidence="9 10">
    <name type="scientific">Synechococcus sp. (strain ATCC 27144 / PCC 6301 / SAUG 1402/1)</name>
    <name type="common">Anacystis nidulans</name>
    <dbReference type="NCBI Taxonomy" id="269084"/>
    <lineage>
        <taxon>Bacteria</taxon>
        <taxon>Bacillati</taxon>
        <taxon>Cyanobacteriota</taxon>
        <taxon>Cyanophyceae</taxon>
        <taxon>Synechococcales</taxon>
        <taxon>Synechococcaceae</taxon>
        <taxon>Synechococcus</taxon>
    </lineage>
</organism>
<comment type="cofactor">
    <cofactor evidence="8">
        <name>a divalent metal cation</name>
        <dbReference type="ChEBI" id="CHEBI:60240"/>
    </cofactor>
    <text evidence="8">Binds 2 divalent metal cations per subunit.</text>
</comment>
<dbReference type="GeneID" id="72431156"/>
<gene>
    <name evidence="9" type="ordered locus">syc1829_d</name>
</gene>
<evidence type="ECO:0000256" key="2">
    <source>
        <dbReference type="ARBA" id="ARBA00022438"/>
    </source>
</evidence>
<dbReference type="InterPro" id="IPR023367">
    <property type="entry name" value="Peptidase_M42_dom2"/>
</dbReference>
<evidence type="ECO:0000256" key="1">
    <source>
        <dbReference type="ARBA" id="ARBA00006272"/>
    </source>
</evidence>
<keyword evidence="2" id="KW-0031">Aminopeptidase</keyword>
<dbReference type="Gene3D" id="2.40.30.40">
    <property type="entry name" value="Peptidase M42, domain 2"/>
    <property type="match status" value="1"/>
</dbReference>
<dbReference type="KEGG" id="syc:syc1829_d"/>
<proteinExistence type="inferred from homology"/>
<name>A0A0H3K7D9_SYNP6</name>
<dbReference type="SUPFAM" id="SSF53187">
    <property type="entry name" value="Zn-dependent exopeptidases"/>
    <property type="match status" value="1"/>
</dbReference>
<feature type="binding site" evidence="8">
    <location>
        <position position="185"/>
    </location>
    <ligand>
        <name>Zn(2+)</name>
        <dbReference type="ChEBI" id="CHEBI:29105"/>
        <label>1</label>
    </ligand>
</feature>
<dbReference type="Gene3D" id="3.40.630.10">
    <property type="entry name" value="Zn peptidases"/>
    <property type="match status" value="1"/>
</dbReference>
<feature type="binding site" evidence="8">
    <location>
        <position position="319"/>
    </location>
    <ligand>
        <name>Zn(2+)</name>
        <dbReference type="ChEBI" id="CHEBI:29105"/>
        <label>2</label>
    </ligand>
</feature>
<dbReference type="PANTHER" id="PTHR32481:SF0">
    <property type="entry name" value="AMINOPEPTIDASE YPDE-RELATED"/>
    <property type="match status" value="1"/>
</dbReference>
<dbReference type="AlphaFoldDB" id="A0A0H3K7D9"/>
<evidence type="ECO:0000256" key="4">
    <source>
        <dbReference type="ARBA" id="ARBA00022723"/>
    </source>
</evidence>
<dbReference type="InterPro" id="IPR051464">
    <property type="entry name" value="Peptidase_M42_aminopept"/>
</dbReference>
<feature type="active site" description="Proton acceptor" evidence="7">
    <location>
        <position position="215"/>
    </location>
</feature>
<keyword evidence="5" id="KW-0378">Hydrolase</keyword>
<evidence type="ECO:0000256" key="5">
    <source>
        <dbReference type="ARBA" id="ARBA00022801"/>
    </source>
</evidence>
<evidence type="ECO:0000256" key="6">
    <source>
        <dbReference type="PIRNR" id="PIRNR001123"/>
    </source>
</evidence>
<feature type="binding site" evidence="8">
    <location>
        <position position="185"/>
    </location>
    <ligand>
        <name>Zn(2+)</name>
        <dbReference type="ChEBI" id="CHEBI:29105"/>
        <label>2</label>
    </ligand>
</feature>
<dbReference type="GO" id="GO:0046872">
    <property type="term" value="F:metal ion binding"/>
    <property type="evidence" value="ECO:0007669"/>
    <property type="project" value="UniProtKB-UniRule"/>
</dbReference>
<evidence type="ECO:0000256" key="3">
    <source>
        <dbReference type="ARBA" id="ARBA00022670"/>
    </source>
</evidence>
<dbReference type="InterPro" id="IPR008007">
    <property type="entry name" value="Peptidase_M42"/>
</dbReference>
<dbReference type="GO" id="GO:0006508">
    <property type="term" value="P:proteolysis"/>
    <property type="evidence" value="ECO:0007669"/>
    <property type="project" value="UniProtKB-KW"/>
</dbReference>
<feature type="binding site" evidence="8">
    <location>
        <position position="238"/>
    </location>
    <ligand>
        <name>Zn(2+)</name>
        <dbReference type="ChEBI" id="CHEBI:29105"/>
        <label>1</label>
    </ligand>
</feature>
<dbReference type="RefSeq" id="WP_011244139.1">
    <property type="nucleotide sequence ID" value="NC_006576.1"/>
</dbReference>
<evidence type="ECO:0000256" key="7">
    <source>
        <dbReference type="PIRSR" id="PIRSR001123-1"/>
    </source>
</evidence>
<feature type="binding site" evidence="8">
    <location>
        <position position="216"/>
    </location>
    <ligand>
        <name>Zn(2+)</name>
        <dbReference type="ChEBI" id="CHEBI:29105"/>
        <label>2</label>
    </ligand>
</feature>
<keyword evidence="3" id="KW-0645">Protease</keyword>
<sequence length="344" mass="37415">MMLDDWFAEIAALQACHSPSGWEGEIDTYLQQRFQAVGCSPEQDEAGNLIVRIEGDRPEVIAVTAHKDEIGMIVEAIAPEGRVRVNRLGGSYPWIYGEGPVELLGDGAIVPGILSFGSRHISHASPQKALQVDKALTWPDTWIETKQSLEALQAAGVRPGTRVVVSRDRKRPQRLGQHIAGYALDNKASLAILLDLAAQLKRPRYTVHLIASAKEEVGAVGALFHSQRQRLAALIALEIIPVAPEYPIAASEAPVLLSQDAYGLYDEDLNRALRQAAIAIDLPIQEAILQGFGSDGSIAMKFGHVPRAACLGFATDNTHGYEIADLAAIAHCSRWLQQYLQPQQ</sequence>
<dbReference type="PANTHER" id="PTHR32481">
    <property type="entry name" value="AMINOPEPTIDASE"/>
    <property type="match status" value="1"/>
</dbReference>
<keyword evidence="4 8" id="KW-0479">Metal-binding</keyword>